<evidence type="ECO:0000313" key="1">
    <source>
        <dbReference type="EMBL" id="SNT40226.1"/>
    </source>
</evidence>
<protein>
    <submittedName>
        <fullName evidence="1">Uncharacterized protein</fullName>
    </submittedName>
</protein>
<reference evidence="1 2" key="1">
    <citation type="submission" date="2017-06" db="EMBL/GenBank/DDBJ databases">
        <authorList>
            <person name="Kim H.J."/>
            <person name="Triplett B.A."/>
        </authorList>
    </citation>
    <scope>NUCLEOTIDE SEQUENCE [LARGE SCALE GENOMIC DNA]</scope>
    <source>
        <strain evidence="1 2">DSM 29339</strain>
    </source>
</reference>
<dbReference type="Proteomes" id="UP000198426">
    <property type="component" value="Unassembled WGS sequence"/>
</dbReference>
<gene>
    <name evidence="1" type="ORF">SAMN05421757_11614</name>
</gene>
<accession>A0A239MBY1</accession>
<dbReference type="EMBL" id="FZOY01000016">
    <property type="protein sequence ID" value="SNT40226.1"/>
    <property type="molecule type" value="Genomic_DNA"/>
</dbReference>
<keyword evidence="2" id="KW-1185">Reference proteome</keyword>
<sequence>MGIGYPPWILERGFGGMGAAVSPISKNTQEMWPDGPSAPCALEACMALVKVCNAFCGPNDPRCLVMLVGGAGNGKSKLAADTVAQIDGTLQGERSKFAKRKYCFQLKTGGDLKVINDATIPAEDRCTAPLLRDLAEAISRQDHLLACVNRGVLISEASTEVTDKDMDELLLAKCLANWLLTGEPTELSGNEFQLELAGDARKGSGNYGFAKVRKAGSHIASIHAVYMDQASLLEAWPEGDERMNEPLEPLEVRGSRLIPLLSSERATTSCAFEECLRKVAHAFAADAEVRALDPVLSNAFSLQAEFPARGWCSMMRGAEVISGSQFTYRELWALATHSLVGPSTPGVLDGMSAEIDTWIGAADSDGDGSLEALVALGNMRTHMLLFDAGNPGVASSPTRFRHSWPSTSNEALRSVSLADPLRQFGPSDGKKYLELADRLSRIEDKELPITSLALEEVAVGQYFTELDGRIEAKIAEAVNPENDRSSLKVRNSLLDWYGRYMYRLVAFARGWPAHCSVVHAWQDAWIDARVGRPFRRELEDAILDIVAPVERTNSEAYFTFLKPRVAGNSTDQSVAEIEIPRNRMRVSAEAFGDRIEIMIDPGDIRDGKNRQASTPLDFHLLREAQSRVRGQGFTDSLELIEPRIERLRASLVAKGLAAQEGQHRFRFSKVGMGSVTR</sequence>
<name>A0A239MBY1_9RHOB</name>
<proteinExistence type="predicted"/>
<organism evidence="1 2">
    <name type="scientific">Tropicimonas sediminicola</name>
    <dbReference type="NCBI Taxonomy" id="1031541"/>
    <lineage>
        <taxon>Bacteria</taxon>
        <taxon>Pseudomonadati</taxon>
        <taxon>Pseudomonadota</taxon>
        <taxon>Alphaproteobacteria</taxon>
        <taxon>Rhodobacterales</taxon>
        <taxon>Roseobacteraceae</taxon>
        <taxon>Tropicimonas</taxon>
    </lineage>
</organism>
<dbReference type="AlphaFoldDB" id="A0A239MBY1"/>
<evidence type="ECO:0000313" key="2">
    <source>
        <dbReference type="Proteomes" id="UP000198426"/>
    </source>
</evidence>